<evidence type="ECO:0000256" key="7">
    <source>
        <dbReference type="SAM" id="MobiDB-lite"/>
    </source>
</evidence>
<dbReference type="SMART" id="SM00119">
    <property type="entry name" value="HECTc"/>
    <property type="match status" value="1"/>
</dbReference>
<evidence type="ECO:0000256" key="3">
    <source>
        <dbReference type="ARBA" id="ARBA00012485"/>
    </source>
</evidence>
<dbReference type="InterPro" id="IPR035983">
    <property type="entry name" value="Hect_E3_ubiquitin_ligase"/>
</dbReference>
<keyword evidence="5 6" id="KW-0833">Ubl conjugation pathway</keyword>
<protein>
    <recommendedName>
        <fullName evidence="3">HECT-type E3 ubiquitin transferase</fullName>
        <ecNumber evidence="3">2.3.2.26</ecNumber>
    </recommendedName>
</protein>
<comment type="pathway">
    <text evidence="2">Protein modification; protein ubiquitination.</text>
</comment>
<reference evidence="9" key="1">
    <citation type="submission" date="2021-01" db="EMBL/GenBank/DDBJ databases">
        <authorList>
            <consortium name="Genoscope - CEA"/>
            <person name="William W."/>
        </authorList>
    </citation>
    <scope>NUCLEOTIDE SEQUENCE</scope>
</reference>
<gene>
    <name evidence="9" type="ORF">DARMORV10_C09P22540.1</name>
</gene>
<dbReference type="InterPro" id="IPR000569">
    <property type="entry name" value="HECT_dom"/>
</dbReference>
<dbReference type="Proteomes" id="UP001295469">
    <property type="component" value="Chromosome C09"/>
</dbReference>
<dbReference type="PROSITE" id="PS50237">
    <property type="entry name" value="HECT"/>
    <property type="match status" value="1"/>
</dbReference>
<dbReference type="GO" id="GO:0061630">
    <property type="term" value="F:ubiquitin protein ligase activity"/>
    <property type="evidence" value="ECO:0007669"/>
    <property type="project" value="UniProtKB-EC"/>
</dbReference>
<evidence type="ECO:0000256" key="6">
    <source>
        <dbReference type="PROSITE-ProRule" id="PRU00104"/>
    </source>
</evidence>
<comment type="catalytic activity">
    <reaction evidence="1">
        <text>S-ubiquitinyl-[E2 ubiquitin-conjugating enzyme]-L-cysteine + [acceptor protein]-L-lysine = [E2 ubiquitin-conjugating enzyme]-L-cysteine + N(6)-ubiquitinyl-[acceptor protein]-L-lysine.</text>
        <dbReference type="EC" id="2.3.2.26"/>
    </reaction>
</comment>
<evidence type="ECO:0000256" key="5">
    <source>
        <dbReference type="ARBA" id="ARBA00022786"/>
    </source>
</evidence>
<evidence type="ECO:0000259" key="8">
    <source>
        <dbReference type="PROSITE" id="PS50237"/>
    </source>
</evidence>
<evidence type="ECO:0000256" key="2">
    <source>
        <dbReference type="ARBA" id="ARBA00004906"/>
    </source>
</evidence>
<dbReference type="EMBL" id="HG994373">
    <property type="protein sequence ID" value="CAF1725887.1"/>
    <property type="molecule type" value="Genomic_DNA"/>
</dbReference>
<dbReference type="AlphaFoldDB" id="A0A816IUR8"/>
<evidence type="ECO:0000313" key="9">
    <source>
        <dbReference type="EMBL" id="CAF1725887.1"/>
    </source>
</evidence>
<keyword evidence="4" id="KW-0808">Transferase</keyword>
<organism evidence="9">
    <name type="scientific">Brassica napus</name>
    <name type="common">Rape</name>
    <dbReference type="NCBI Taxonomy" id="3708"/>
    <lineage>
        <taxon>Eukaryota</taxon>
        <taxon>Viridiplantae</taxon>
        <taxon>Streptophyta</taxon>
        <taxon>Embryophyta</taxon>
        <taxon>Tracheophyta</taxon>
        <taxon>Spermatophyta</taxon>
        <taxon>Magnoliopsida</taxon>
        <taxon>eudicotyledons</taxon>
        <taxon>Gunneridae</taxon>
        <taxon>Pentapetalae</taxon>
        <taxon>rosids</taxon>
        <taxon>malvids</taxon>
        <taxon>Brassicales</taxon>
        <taxon>Brassicaceae</taxon>
        <taxon>Brassiceae</taxon>
        <taxon>Brassica</taxon>
    </lineage>
</organism>
<proteinExistence type="predicted"/>
<sequence>MSRTQQEPESVAFALLLSLLNQPLYLRSVAHLEQLLNLLEVIIDNAERKSESADGSDGSASEQQSTHQALEVENNSENHDMVSGTVPAGTVTKPIVSSGSSSNRAESGCDVHTVLLNLPQSELCLLCSLLAREGLSDNAYTLVAEVLKKLVAMAPSHCHLFITELANAIQSLTRSAISELHMFGEAVKTLLSTTSSDGSGVLRVLQALSSLVDSLLITKEKNSEEHVAVFSQLSNINLALEPLWLELSNCICKIEGHSDSASNDISDVLDLTFSVDADEEKLILYEKTEVTDHELIPGGRNIKVTEENKHEYVDLIAEHRLTTAIRPQINAFLEGFSELILKDLISIFNDKELELLISGLPDIDLDNLRANTEYSGYSPGSPVIQWFWEVVQGLSKEDKARLLQFVTGTSKVPLEGFSSLQGISGAQKFQIHKAYGSADHLPSAHTCFNQLDLPEYPSKEHLQERLLLAIHEASEGFGFG</sequence>
<feature type="domain" description="HECT" evidence="8">
    <location>
        <begin position="292"/>
        <end position="480"/>
    </location>
</feature>
<dbReference type="FunFam" id="3.30.2410.10:FF:000010">
    <property type="entry name" value="E3 ubiquitin-protein ligase UPL1"/>
    <property type="match status" value="1"/>
</dbReference>
<dbReference type="PANTHER" id="PTHR11254">
    <property type="entry name" value="HECT DOMAIN UBIQUITIN-PROTEIN LIGASE"/>
    <property type="match status" value="1"/>
</dbReference>
<dbReference type="InterPro" id="IPR050409">
    <property type="entry name" value="E3_ubiq-protein_ligase"/>
</dbReference>
<evidence type="ECO:0000256" key="1">
    <source>
        <dbReference type="ARBA" id="ARBA00000885"/>
    </source>
</evidence>
<feature type="active site" description="Glycyl thioester intermediate" evidence="6">
    <location>
        <position position="447"/>
    </location>
</feature>
<dbReference type="Pfam" id="PF00632">
    <property type="entry name" value="HECT"/>
    <property type="match status" value="1"/>
</dbReference>
<feature type="compositionally biased region" description="Low complexity" evidence="7">
    <location>
        <begin position="53"/>
        <end position="62"/>
    </location>
</feature>
<dbReference type="PANTHER" id="PTHR11254:SF398">
    <property type="entry name" value="HECT-TYPE E3 UBIQUITIN TRANSFERASE"/>
    <property type="match status" value="1"/>
</dbReference>
<dbReference type="FunFam" id="3.90.1750.10:FF:000026">
    <property type="entry name" value="E3 ubiquitin-protein ligase HACE1"/>
    <property type="match status" value="1"/>
</dbReference>
<feature type="region of interest" description="Disordered" evidence="7">
    <location>
        <begin position="50"/>
        <end position="69"/>
    </location>
</feature>
<dbReference type="Gene3D" id="3.30.2410.10">
    <property type="entry name" value="Hect, E3 ligase catalytic domain"/>
    <property type="match status" value="1"/>
</dbReference>
<accession>A0A816IUR8</accession>
<dbReference type="Gene3D" id="3.30.2160.10">
    <property type="entry name" value="Hect, E3 ligase catalytic domain"/>
    <property type="match status" value="1"/>
</dbReference>
<name>A0A816IUR8_BRANA</name>
<dbReference type="SUPFAM" id="SSF56204">
    <property type="entry name" value="Hect, E3 ligase catalytic domain"/>
    <property type="match status" value="1"/>
</dbReference>
<evidence type="ECO:0000256" key="4">
    <source>
        <dbReference type="ARBA" id="ARBA00022679"/>
    </source>
</evidence>
<dbReference type="EC" id="2.3.2.26" evidence="3"/>